<dbReference type="CDD" id="cd00402">
    <property type="entry name" value="Riboflavin_synthase_like"/>
    <property type="match status" value="1"/>
</dbReference>
<dbReference type="InterPro" id="IPR026017">
    <property type="entry name" value="Lumazine-bd_dom"/>
</dbReference>
<keyword evidence="14" id="KW-1185">Reference proteome</keyword>
<evidence type="ECO:0000256" key="5">
    <source>
        <dbReference type="ARBA" id="ARBA00012827"/>
    </source>
</evidence>
<dbReference type="NCBIfam" id="NF006767">
    <property type="entry name" value="PRK09289.1"/>
    <property type="match status" value="1"/>
</dbReference>
<dbReference type="SUPFAM" id="SSF63380">
    <property type="entry name" value="Riboflavin synthase domain-like"/>
    <property type="match status" value="2"/>
</dbReference>
<dbReference type="PROSITE" id="PS51177">
    <property type="entry name" value="LUMAZINE_BIND"/>
    <property type="match status" value="2"/>
</dbReference>
<feature type="repeat" description="Lumazine-binding" evidence="11">
    <location>
        <begin position="1"/>
        <end position="96"/>
    </location>
</feature>
<evidence type="ECO:0000256" key="11">
    <source>
        <dbReference type="PROSITE-ProRule" id="PRU00524"/>
    </source>
</evidence>
<dbReference type="EC" id="2.5.1.9" evidence="5 10"/>
<evidence type="ECO:0000256" key="6">
    <source>
        <dbReference type="ARBA" id="ARBA00013950"/>
    </source>
</evidence>
<organism evidence="13 14">
    <name type="scientific">Fontibacillus phaseoli</name>
    <dbReference type="NCBI Taxonomy" id="1416533"/>
    <lineage>
        <taxon>Bacteria</taxon>
        <taxon>Bacillati</taxon>
        <taxon>Bacillota</taxon>
        <taxon>Bacilli</taxon>
        <taxon>Bacillales</taxon>
        <taxon>Paenibacillaceae</taxon>
        <taxon>Fontibacillus</taxon>
    </lineage>
</organism>
<comment type="pathway">
    <text evidence="3">Cofactor biosynthesis; riboflavin biosynthesis; riboflavin from 2-hydroxy-3-oxobutyl phosphate and 5-amino-6-(D-ribitylamino)uracil: step 2/2.</text>
</comment>
<dbReference type="FunFam" id="2.40.30.20:FF:000003">
    <property type="entry name" value="Riboflavin synthase, alpha subunit"/>
    <property type="match status" value="1"/>
</dbReference>
<dbReference type="OrthoDB" id="9788537at2"/>
<dbReference type="Gene3D" id="2.40.30.20">
    <property type="match status" value="2"/>
</dbReference>
<dbReference type="InterPro" id="IPR001783">
    <property type="entry name" value="Lumazine-bd"/>
</dbReference>
<dbReference type="AlphaFoldDB" id="A0A369BRJ1"/>
<feature type="repeat" description="Lumazine-binding" evidence="11">
    <location>
        <begin position="97"/>
        <end position="194"/>
    </location>
</feature>
<dbReference type="Pfam" id="PF00677">
    <property type="entry name" value="Lum_binding"/>
    <property type="match status" value="2"/>
</dbReference>
<evidence type="ECO:0000313" key="13">
    <source>
        <dbReference type="EMBL" id="RCX23206.1"/>
    </source>
</evidence>
<dbReference type="PANTHER" id="PTHR21098">
    <property type="entry name" value="RIBOFLAVIN SYNTHASE ALPHA CHAIN"/>
    <property type="match status" value="1"/>
</dbReference>
<dbReference type="FunFam" id="2.40.30.20:FF:000004">
    <property type="entry name" value="Riboflavin synthase, alpha subunit"/>
    <property type="match status" value="1"/>
</dbReference>
<evidence type="ECO:0000256" key="9">
    <source>
        <dbReference type="ARBA" id="ARBA00022737"/>
    </source>
</evidence>
<dbReference type="PANTHER" id="PTHR21098:SF12">
    <property type="entry name" value="RIBOFLAVIN SYNTHASE"/>
    <property type="match status" value="1"/>
</dbReference>
<dbReference type="GO" id="GO:0009231">
    <property type="term" value="P:riboflavin biosynthetic process"/>
    <property type="evidence" value="ECO:0007669"/>
    <property type="project" value="UniProtKB-KW"/>
</dbReference>
<keyword evidence="8" id="KW-0808">Transferase</keyword>
<dbReference type="RefSeq" id="WP_114495119.1">
    <property type="nucleotide sequence ID" value="NZ_QPJW01000001.1"/>
</dbReference>
<reference evidence="13 14" key="1">
    <citation type="submission" date="2018-07" db="EMBL/GenBank/DDBJ databases">
        <title>Genomic Encyclopedia of Type Strains, Phase III (KMG-III): the genomes of soil and plant-associated and newly described type strains.</title>
        <authorList>
            <person name="Whitman W."/>
        </authorList>
    </citation>
    <scope>NUCLEOTIDE SEQUENCE [LARGE SCALE GENOMIC DNA]</scope>
    <source>
        <strain evidence="13 14">CECT 8333</strain>
    </source>
</reference>
<evidence type="ECO:0000256" key="7">
    <source>
        <dbReference type="ARBA" id="ARBA00022619"/>
    </source>
</evidence>
<dbReference type="InterPro" id="IPR017938">
    <property type="entry name" value="Riboflavin_synthase-like_b-brl"/>
</dbReference>
<comment type="subunit">
    <text evidence="4">Homotrimer.</text>
</comment>
<evidence type="ECO:0000256" key="4">
    <source>
        <dbReference type="ARBA" id="ARBA00011233"/>
    </source>
</evidence>
<dbReference type="NCBIfam" id="TIGR00187">
    <property type="entry name" value="ribE"/>
    <property type="match status" value="1"/>
</dbReference>
<protein>
    <recommendedName>
        <fullName evidence="6 10">Riboflavin synthase</fullName>
        <ecNumber evidence="5 10">2.5.1.9</ecNumber>
    </recommendedName>
</protein>
<evidence type="ECO:0000256" key="8">
    <source>
        <dbReference type="ARBA" id="ARBA00022679"/>
    </source>
</evidence>
<comment type="catalytic activity">
    <reaction evidence="1">
        <text>2 6,7-dimethyl-8-(1-D-ribityl)lumazine + H(+) = 5-amino-6-(D-ribitylamino)uracil + riboflavin</text>
        <dbReference type="Rhea" id="RHEA:20772"/>
        <dbReference type="ChEBI" id="CHEBI:15378"/>
        <dbReference type="ChEBI" id="CHEBI:15934"/>
        <dbReference type="ChEBI" id="CHEBI:57986"/>
        <dbReference type="ChEBI" id="CHEBI:58201"/>
        <dbReference type="EC" id="2.5.1.9"/>
    </reaction>
</comment>
<gene>
    <name evidence="13" type="ORF">DFP94_101801</name>
</gene>
<keyword evidence="7" id="KW-0686">Riboflavin biosynthesis</keyword>
<evidence type="ECO:0000259" key="12">
    <source>
        <dbReference type="PROSITE" id="PS51177"/>
    </source>
</evidence>
<evidence type="ECO:0000256" key="3">
    <source>
        <dbReference type="ARBA" id="ARBA00004887"/>
    </source>
</evidence>
<sequence>MFTGLVEEIGTMKSVGRQGEAMLLGISARVVTDGIKLGDSIAVNGVCLTVISFDKSSFTVDVMPQTYRHTNLLNLKQGSRVNLERAMAAGGRFGGHIVQGHVDGIGTILHTSHDQNAVVYEIEPAKPSMLKYIIPQGSITLDGISLTVVKVVEGRFSVSIIPHTLAETVLAFKRPGDTVNIECDVLGKYVEHLLNYGSARNGMQSDRVGNESSLDLEFLSKHGFA</sequence>
<comment type="function">
    <text evidence="2">Catalyzes the dismutation of two molecules of 6,7-dimethyl-8-ribityllumazine, resulting in the formation of riboflavin and 5-amino-6-(D-ribitylamino)uracil.</text>
</comment>
<evidence type="ECO:0000313" key="14">
    <source>
        <dbReference type="Proteomes" id="UP000253090"/>
    </source>
</evidence>
<name>A0A369BRJ1_9BACL</name>
<evidence type="ECO:0000256" key="10">
    <source>
        <dbReference type="NCBIfam" id="TIGR00187"/>
    </source>
</evidence>
<proteinExistence type="predicted"/>
<dbReference type="InterPro" id="IPR023366">
    <property type="entry name" value="ATP_synth_asu-like_sf"/>
</dbReference>
<feature type="domain" description="Lumazine-binding" evidence="12">
    <location>
        <begin position="1"/>
        <end position="96"/>
    </location>
</feature>
<dbReference type="Proteomes" id="UP000253090">
    <property type="component" value="Unassembled WGS sequence"/>
</dbReference>
<feature type="domain" description="Lumazine-binding" evidence="12">
    <location>
        <begin position="97"/>
        <end position="194"/>
    </location>
</feature>
<dbReference type="PIRSF" id="PIRSF000498">
    <property type="entry name" value="Riboflavin_syn_A"/>
    <property type="match status" value="1"/>
</dbReference>
<comment type="caution">
    <text evidence="13">The sequence shown here is derived from an EMBL/GenBank/DDBJ whole genome shotgun (WGS) entry which is preliminary data.</text>
</comment>
<evidence type="ECO:0000256" key="1">
    <source>
        <dbReference type="ARBA" id="ARBA00000968"/>
    </source>
</evidence>
<accession>A0A369BRJ1</accession>
<keyword evidence="9" id="KW-0677">Repeat</keyword>
<dbReference type="EMBL" id="QPJW01000001">
    <property type="protein sequence ID" value="RCX23206.1"/>
    <property type="molecule type" value="Genomic_DNA"/>
</dbReference>
<evidence type="ECO:0000256" key="2">
    <source>
        <dbReference type="ARBA" id="ARBA00002803"/>
    </source>
</evidence>
<dbReference type="GO" id="GO:0004746">
    <property type="term" value="F:riboflavin synthase activity"/>
    <property type="evidence" value="ECO:0007669"/>
    <property type="project" value="UniProtKB-UniRule"/>
</dbReference>